<dbReference type="AlphaFoldDB" id="A0A839AAV6"/>
<dbReference type="SUPFAM" id="SSF102400">
    <property type="entry name" value="DNA polymerase III chi subunit"/>
    <property type="match status" value="1"/>
</dbReference>
<dbReference type="InterPro" id="IPR036768">
    <property type="entry name" value="PolIII_chi_sf"/>
</dbReference>
<comment type="caution">
    <text evidence="1">The sequence shown here is derived from an EMBL/GenBank/DDBJ whole genome shotgun (WGS) entry which is preliminary data.</text>
</comment>
<dbReference type="InterPro" id="IPR007459">
    <property type="entry name" value="DNA_pol3_chi"/>
</dbReference>
<dbReference type="PANTHER" id="PTHR38767">
    <property type="entry name" value="DNA POLYMERASE III SUBUNIT CHI"/>
    <property type="match status" value="1"/>
</dbReference>
<dbReference type="Gene3D" id="3.40.50.10110">
    <property type="entry name" value="DNA polymerase III subunit chi"/>
    <property type="match status" value="1"/>
</dbReference>
<dbReference type="Pfam" id="PF04364">
    <property type="entry name" value="DNA_pol3_chi"/>
    <property type="match status" value="1"/>
</dbReference>
<dbReference type="Proteomes" id="UP000541109">
    <property type="component" value="Unassembled WGS sequence"/>
</dbReference>
<keyword evidence="2" id="KW-1185">Reference proteome</keyword>
<dbReference type="GO" id="GO:0032298">
    <property type="term" value="P:positive regulation of DNA-templated DNA replication initiation"/>
    <property type="evidence" value="ECO:0007669"/>
    <property type="project" value="TreeGrafter"/>
</dbReference>
<organism evidence="1 2">
    <name type="scientific">Stappia albiluteola</name>
    <dbReference type="NCBI Taxonomy" id="2758565"/>
    <lineage>
        <taxon>Bacteria</taxon>
        <taxon>Pseudomonadati</taxon>
        <taxon>Pseudomonadota</taxon>
        <taxon>Alphaproteobacteria</taxon>
        <taxon>Hyphomicrobiales</taxon>
        <taxon>Stappiaceae</taxon>
        <taxon>Stappia</taxon>
    </lineage>
</organism>
<protein>
    <submittedName>
        <fullName evidence="1">DNA polymerase III subunit chi</fullName>
    </submittedName>
</protein>
<dbReference type="GO" id="GO:0003887">
    <property type="term" value="F:DNA-directed DNA polymerase activity"/>
    <property type="evidence" value="ECO:0007669"/>
    <property type="project" value="InterPro"/>
</dbReference>
<evidence type="ECO:0000313" key="2">
    <source>
        <dbReference type="Proteomes" id="UP000541109"/>
    </source>
</evidence>
<accession>A0A839AAV6</accession>
<dbReference type="PANTHER" id="PTHR38767:SF1">
    <property type="entry name" value="DNA POLYMERASE III SUBUNIT CHI"/>
    <property type="match status" value="1"/>
</dbReference>
<dbReference type="RefSeq" id="WP_182163348.1">
    <property type="nucleotide sequence ID" value="NZ_JACFXV010000043.1"/>
</dbReference>
<dbReference type="NCBIfam" id="NF004347">
    <property type="entry name" value="PRK05728.1-4"/>
    <property type="match status" value="1"/>
</dbReference>
<dbReference type="EMBL" id="JACFXV010000043">
    <property type="protein sequence ID" value="MBA5776713.1"/>
    <property type="molecule type" value="Genomic_DNA"/>
</dbReference>
<name>A0A839AAV6_9HYPH</name>
<sequence>MAEVLFYHLTLRPLESVLPELLEKCLERGWRATVQTGSPERCAHLDAHLWTYRDEAFLPHGTSADGPAENQPVYLTAGSDNPNRSDVRFLVDRAEPPDLSPYQRAVFLFDGHDPEAVLEARSHWTAAKDAGHQITYWQQTEQGGWERKA</sequence>
<gene>
    <name evidence="1" type="ORF">H2509_06180</name>
</gene>
<dbReference type="GO" id="GO:0003677">
    <property type="term" value="F:DNA binding"/>
    <property type="evidence" value="ECO:0007669"/>
    <property type="project" value="InterPro"/>
</dbReference>
<evidence type="ECO:0000313" key="1">
    <source>
        <dbReference type="EMBL" id="MBA5776713.1"/>
    </source>
</evidence>
<dbReference type="GO" id="GO:0006260">
    <property type="term" value="P:DNA replication"/>
    <property type="evidence" value="ECO:0007669"/>
    <property type="project" value="InterPro"/>
</dbReference>
<reference evidence="1 2" key="1">
    <citation type="submission" date="2020-07" db="EMBL/GenBank/DDBJ databases">
        <title>Stappia sp., F7233, whole genome shotgun sequencing project.</title>
        <authorList>
            <person name="Jiang S."/>
            <person name="Liu Z.W."/>
            <person name="Du Z.J."/>
        </authorList>
    </citation>
    <scope>NUCLEOTIDE SEQUENCE [LARGE SCALE GENOMIC DNA]</scope>
    <source>
        <strain evidence="1 2">F7233</strain>
    </source>
</reference>
<proteinExistence type="predicted"/>